<dbReference type="HOGENOM" id="CLU_041716_0_0_1"/>
<dbReference type="Proteomes" id="UP000001940">
    <property type="component" value="Chromosome III"/>
</dbReference>
<dbReference type="PaxDb" id="6239-R02F2.4"/>
<dbReference type="OMA" id="QDSRCEQ"/>
<keyword evidence="6" id="KW-0325">Glycoprotein</keyword>
<keyword evidence="13" id="KW-1267">Proteomics identification</keyword>
<dbReference type="Pfam" id="PF01607">
    <property type="entry name" value="CBM_14"/>
    <property type="match status" value="6"/>
</dbReference>
<keyword evidence="2" id="KW-0147">Chitin-binding</keyword>
<dbReference type="InterPro" id="IPR002557">
    <property type="entry name" value="Chitin-bd_dom"/>
</dbReference>
<dbReference type="GO" id="GO:0030703">
    <property type="term" value="P:eggshell formation"/>
    <property type="evidence" value="ECO:0000318"/>
    <property type="project" value="GO_Central"/>
</dbReference>
<dbReference type="OrthoDB" id="6020543at2759"/>
<dbReference type="PhylomeDB" id="Q21650"/>
<accession>Q21650</accession>
<evidence type="ECO:0000313" key="10">
    <source>
        <dbReference type="EMBL" id="CCD68398.1"/>
    </source>
</evidence>
<dbReference type="AGR" id="WB:WBGene00019833"/>
<keyword evidence="4" id="KW-0677">Repeat</keyword>
<dbReference type="UCSC" id="R02F2.4">
    <property type="organism name" value="c. elegans"/>
</dbReference>
<keyword evidence="1" id="KW-0217">Developmental protein</keyword>
<dbReference type="Gene3D" id="3.20.20.80">
    <property type="entry name" value="Glycosidases"/>
    <property type="match status" value="1"/>
</dbReference>
<organism evidence="10 11">
    <name type="scientific">Caenorhabditis elegans</name>
    <dbReference type="NCBI Taxonomy" id="6239"/>
    <lineage>
        <taxon>Eukaryota</taxon>
        <taxon>Metazoa</taxon>
        <taxon>Ecdysozoa</taxon>
        <taxon>Nematoda</taxon>
        <taxon>Chromadorea</taxon>
        <taxon>Rhabditida</taxon>
        <taxon>Rhabditina</taxon>
        <taxon>Rhabditomorpha</taxon>
        <taxon>Rhabditoidea</taxon>
        <taxon>Rhabditidae</taxon>
        <taxon>Peloderinae</taxon>
        <taxon>Caenorhabditis</taxon>
    </lineage>
</organism>
<dbReference type="WormBase" id="R02F2.4">
    <property type="protein sequence ID" value="CE29439"/>
    <property type="gene ID" value="WBGene00019833"/>
</dbReference>
<dbReference type="SUPFAM" id="SSF57625">
    <property type="entry name" value="Invertebrate chitin-binding proteins"/>
    <property type="match status" value="6"/>
</dbReference>
<feature type="domain" description="Chitin-binding type-2" evidence="9">
    <location>
        <begin position="236"/>
        <end position="292"/>
    </location>
</feature>
<evidence type="ECO:0000256" key="6">
    <source>
        <dbReference type="ARBA" id="ARBA00023180"/>
    </source>
</evidence>
<dbReference type="FunFam" id="2.170.140.10:FF:000009">
    <property type="entry name" value="Chondroitin proteoglycan 1"/>
    <property type="match status" value="1"/>
</dbReference>
<feature type="domain" description="Chitin-binding type-2" evidence="9">
    <location>
        <begin position="116"/>
        <end position="173"/>
    </location>
</feature>
<name>Q21650_CAEEL</name>
<feature type="region of interest" description="Disordered" evidence="7">
    <location>
        <begin position="81"/>
        <end position="112"/>
    </location>
</feature>
<evidence type="ECO:0000313" key="12">
    <source>
        <dbReference type="WormBase" id="R02F2.4"/>
    </source>
</evidence>
<sequence length="431" mass="47191">MRLLPCLTTLLLTISTVNSKFVTDCTNVGDGMYPLGACEPRFLACVSGEARYMDCPEDLVYHKNLEFCDWRHNVFECGEEGEENEFSGDGSGESSGDEEITFGDSSGESSGDELLENVCESLKDGVYSSGTCSSSYIICNSGSPRFLSCSTPLIYDPTNKKCSWKGMIDECSQVSGEYCESDGNISKSECSNVFFSCSEGIAHRRNCPANLVFNPAISSCDWPKNVMDCSEKSEKPQNCGEVDGYFSFGRCSSSFSACTNGIPIVMFCPDGLMFSEKNQMCDYEWNVDECDLESSGFMENYKASEALTPCTNMDNGLYALDCTPRVLSCQNGRENIFECPPSLVFNENSLICDYPETSLKCCMEDALLIRDASIGTYDCSIDGLFSSTLCSRNYHKCSNGQLIPHECADSNAVFSASAAKCVDSSLLEQCQ</sequence>
<keyword evidence="5" id="KW-1015">Disulfide bond</keyword>
<evidence type="ECO:0000256" key="8">
    <source>
        <dbReference type="SAM" id="SignalP"/>
    </source>
</evidence>
<evidence type="ECO:0000256" key="4">
    <source>
        <dbReference type="ARBA" id="ARBA00022737"/>
    </source>
</evidence>
<feature type="chain" id="PRO_5004200086" evidence="8">
    <location>
        <begin position="20"/>
        <end position="431"/>
    </location>
</feature>
<dbReference type="GO" id="GO:0030312">
    <property type="term" value="C:external encapsulating structure"/>
    <property type="evidence" value="ECO:0000318"/>
    <property type="project" value="GO_Central"/>
</dbReference>
<dbReference type="RefSeq" id="NP_498171.1">
    <property type="nucleotide sequence ID" value="NM_065770.3"/>
</dbReference>
<dbReference type="SMR" id="Q21650"/>
<feature type="domain" description="Chitin-binding type-2" evidence="9">
    <location>
        <begin position="176"/>
        <end position="231"/>
    </location>
</feature>
<dbReference type="PIR" id="T16656">
    <property type="entry name" value="T16656"/>
</dbReference>
<evidence type="ECO:0000256" key="3">
    <source>
        <dbReference type="ARBA" id="ARBA00022729"/>
    </source>
</evidence>
<reference evidence="10 11" key="1">
    <citation type="journal article" date="1998" name="Science">
        <title>Genome sequence of the nematode C. elegans: a platform for investigating biology.</title>
        <authorList>
            <consortium name="The C. elegans sequencing consortium"/>
            <person name="Sulson J.E."/>
            <person name="Waterston R."/>
        </authorList>
    </citation>
    <scope>NUCLEOTIDE SEQUENCE [LARGE SCALE GENOMIC DNA]</scope>
    <source>
        <strain evidence="10 11">Bristol N2</strain>
    </source>
</reference>
<evidence type="ECO:0000256" key="1">
    <source>
        <dbReference type="ARBA" id="ARBA00022473"/>
    </source>
</evidence>
<feature type="domain" description="Chitin-binding type-2" evidence="9">
    <location>
        <begin position="307"/>
        <end position="361"/>
    </location>
</feature>
<feature type="domain" description="Chitin-binding type-2" evidence="9">
    <location>
        <begin position="22"/>
        <end position="79"/>
    </location>
</feature>
<dbReference type="FunCoup" id="Q21650">
    <property type="interactions" value="1"/>
</dbReference>
<dbReference type="EMBL" id="BX284603">
    <property type="protein sequence ID" value="CCD68398.1"/>
    <property type="molecule type" value="Genomic_DNA"/>
</dbReference>
<gene>
    <name evidence="10" type="ORF">CELE_R02F2.4</name>
    <name evidence="10 12" type="ORF">R02F2.4</name>
</gene>
<dbReference type="PANTHER" id="PTHR23301">
    <property type="entry name" value="CHITIN BINDING PERITROPHIN-A"/>
    <property type="match status" value="1"/>
</dbReference>
<dbReference type="KEGG" id="cel:CELE_R02F2.4"/>
<feature type="domain" description="Chitin-binding type-2" evidence="9">
    <location>
        <begin position="376"/>
        <end position="431"/>
    </location>
</feature>
<dbReference type="PeptideAtlas" id="Q21650"/>
<dbReference type="STRING" id="6239.R02F2.4.1"/>
<evidence type="ECO:0000256" key="2">
    <source>
        <dbReference type="ARBA" id="ARBA00022669"/>
    </source>
</evidence>
<dbReference type="PANTHER" id="PTHR23301:SF101">
    <property type="entry name" value="CHITIN-BINDING TYPE-2 DOMAIN-CONTAINING PROTEIN"/>
    <property type="match status" value="1"/>
</dbReference>
<dbReference type="GO" id="GO:0008061">
    <property type="term" value="F:chitin binding"/>
    <property type="evidence" value="ECO:0000318"/>
    <property type="project" value="GO_Central"/>
</dbReference>
<evidence type="ECO:0000256" key="7">
    <source>
        <dbReference type="SAM" id="MobiDB-lite"/>
    </source>
</evidence>
<dbReference type="CTD" id="175755"/>
<dbReference type="PROSITE" id="PS50940">
    <property type="entry name" value="CHIT_BIND_II"/>
    <property type="match status" value="6"/>
</dbReference>
<dbReference type="InParanoid" id="Q21650"/>
<dbReference type="SMART" id="SM00494">
    <property type="entry name" value="ChtBD2"/>
    <property type="match status" value="6"/>
</dbReference>
<dbReference type="CAZy" id="CBM14">
    <property type="family name" value="Carbohydrate-Binding Module Family 14"/>
</dbReference>
<evidence type="ECO:0000259" key="9">
    <source>
        <dbReference type="PROSITE" id="PS50940"/>
    </source>
</evidence>
<dbReference type="eggNOG" id="ENOG502RXZX">
    <property type="taxonomic scope" value="Eukaryota"/>
</dbReference>
<proteinExistence type="evidence at protein level"/>
<dbReference type="Bgee" id="WBGene00019833">
    <property type="expression patterns" value="Expressed in germ line (C elegans) and 3 other cell types or tissues"/>
</dbReference>
<dbReference type="InterPro" id="IPR051940">
    <property type="entry name" value="Chitin_bind-dev_reg"/>
</dbReference>
<dbReference type="GO" id="GO:0005576">
    <property type="term" value="C:extracellular region"/>
    <property type="evidence" value="ECO:0007669"/>
    <property type="project" value="InterPro"/>
</dbReference>
<keyword evidence="11" id="KW-1185">Reference proteome</keyword>
<evidence type="ECO:0000256" key="5">
    <source>
        <dbReference type="ARBA" id="ARBA00023157"/>
    </source>
</evidence>
<evidence type="ECO:0000313" key="11">
    <source>
        <dbReference type="Proteomes" id="UP000001940"/>
    </source>
</evidence>
<keyword evidence="3 8" id="KW-0732">Signal</keyword>
<dbReference type="Gene3D" id="2.170.140.10">
    <property type="entry name" value="Chitin binding domain"/>
    <property type="match status" value="4"/>
</dbReference>
<protein>
    <submittedName>
        <fullName evidence="10">Chitin-binding type-2 domain-containing protein</fullName>
    </submittedName>
</protein>
<dbReference type="GeneID" id="175755"/>
<dbReference type="InterPro" id="IPR036508">
    <property type="entry name" value="Chitin-bd_dom_sf"/>
</dbReference>
<feature type="signal peptide" evidence="8">
    <location>
        <begin position="1"/>
        <end position="19"/>
    </location>
</feature>
<dbReference type="AlphaFoldDB" id="Q21650"/>
<evidence type="ECO:0007829" key="13">
    <source>
        <dbReference type="PeptideAtlas" id="Q21650"/>
    </source>
</evidence>